<dbReference type="EMBL" id="AQHR01000096">
    <property type="protein sequence ID" value="EON75806.1"/>
    <property type="molecule type" value="Genomic_DNA"/>
</dbReference>
<proteinExistence type="predicted"/>
<dbReference type="Proteomes" id="UP000013909">
    <property type="component" value="Unassembled WGS sequence"/>
</dbReference>
<organism evidence="1 2">
    <name type="scientific">Lunatimonas lonarensis</name>
    <dbReference type="NCBI Taxonomy" id="1232681"/>
    <lineage>
        <taxon>Bacteria</taxon>
        <taxon>Pseudomonadati</taxon>
        <taxon>Bacteroidota</taxon>
        <taxon>Cytophagia</taxon>
        <taxon>Cytophagales</taxon>
        <taxon>Cyclobacteriaceae</taxon>
    </lineage>
</organism>
<keyword evidence="2" id="KW-1185">Reference proteome</keyword>
<name>R7ZNW1_9BACT</name>
<dbReference type="AlphaFoldDB" id="R7ZNW1"/>
<dbReference type="STRING" id="1232681.ADIS_3697"/>
<dbReference type="OrthoDB" id="1523307at2"/>
<sequence length="236" mass="27807">MNKLSENWLSEGWMDFEYKKYLLLAYLKHVDDQFKEVKLYPPLADLIYHYEKLKAFESGKSMLKSSFPKRLDGISMENLSLSYKEKVQDEDWVTELQSIVEYAIPQIKHQIEEGKAIYEIIERGIAIEPVGITPIYQREGYALLTFEKCRDIFIYRYTVSIFHHSGDVLRGIAMQFVEKIRQSLVNTFQRIKLDLAKRYSDLPNPSAWRIHSENQVPFEESFIPISKRLLLKTINA</sequence>
<comment type="caution">
    <text evidence="1">The sequence shown here is derived from an EMBL/GenBank/DDBJ whole genome shotgun (WGS) entry which is preliminary data.</text>
</comment>
<protein>
    <submittedName>
        <fullName evidence="1">Uncharacterized protein</fullName>
    </submittedName>
</protein>
<dbReference type="RefSeq" id="WP_010855828.1">
    <property type="nucleotide sequence ID" value="NZ_AQHR01000096.1"/>
</dbReference>
<evidence type="ECO:0000313" key="1">
    <source>
        <dbReference type="EMBL" id="EON75806.1"/>
    </source>
</evidence>
<evidence type="ECO:0000313" key="2">
    <source>
        <dbReference type="Proteomes" id="UP000013909"/>
    </source>
</evidence>
<gene>
    <name evidence="1" type="ORF">ADIS_3697</name>
</gene>
<accession>R7ZNW1</accession>
<dbReference type="PATRIC" id="fig|1288963.3.peg.3691"/>
<reference evidence="1 2" key="1">
    <citation type="submission" date="2013-02" db="EMBL/GenBank/DDBJ databases">
        <title>A novel strain isolated from Lonar lake, Maharashtra, India.</title>
        <authorList>
            <person name="Singh A."/>
        </authorList>
    </citation>
    <scope>NUCLEOTIDE SEQUENCE [LARGE SCALE GENOMIC DNA]</scope>
    <source>
        <strain evidence="1 2">AK24</strain>
    </source>
</reference>